<dbReference type="PANTHER" id="PTHR34853:SF1">
    <property type="entry name" value="LIPASE 5"/>
    <property type="match status" value="1"/>
</dbReference>
<gene>
    <name evidence="2" type="ORF">IM697_23010</name>
</gene>
<evidence type="ECO:0000256" key="1">
    <source>
        <dbReference type="SAM" id="SignalP"/>
    </source>
</evidence>
<dbReference type="Gene3D" id="3.40.50.1820">
    <property type="entry name" value="alpha/beta hydrolase"/>
    <property type="match status" value="2"/>
</dbReference>
<protein>
    <submittedName>
        <fullName evidence="2">Lipase</fullName>
    </submittedName>
</protein>
<dbReference type="SUPFAM" id="SSF53474">
    <property type="entry name" value="alpha/beta-Hydrolases"/>
    <property type="match status" value="1"/>
</dbReference>
<dbReference type="EMBL" id="CP063373">
    <property type="protein sequence ID" value="QOV33136.1"/>
    <property type="molecule type" value="Genomic_DNA"/>
</dbReference>
<dbReference type="KEGG" id="sfeu:IM697_23010"/>
<dbReference type="Pfam" id="PF03583">
    <property type="entry name" value="LIP"/>
    <property type="match status" value="1"/>
</dbReference>
<keyword evidence="3" id="KW-1185">Reference proteome</keyword>
<sequence length="393" mass="41231">MSLSSRRLRGTAGAAAIGALAVSGMGATAPASAAPLTPGTVVSAQPLDKSLWIPGTTAKAFELTYTTTNSFGHRAASTGTVFIPKGTAPKGGWPVISWAHGTSGLGDACAPSRVGPAEPERDLPYLATWMKQGYAVVASDYVGLGTPGLMPYLDGRTTAHNVVDMVLAGHNFAAEHLPRGQRLARKWVTIGQSQGAGASIYTARYATEFGGKALDYRGAVGTGTPAYIELLLAKLGPQTPTVSSHATAYASYILAALRHVHPELGIDSILTPTGRKYVKLAETACVLPFMDKLAGVSLGDYFTRPLAALPDFLPTAQKYMGMPENGYDKPFFMGHGVNDTDVPFASTAAYVAKLEANRQPVTFKTYLSDHSGTMVQSQADTIPFVQALFADGS</sequence>
<dbReference type="InterPro" id="IPR005152">
    <property type="entry name" value="Lipase_secreted"/>
</dbReference>
<feature type="chain" id="PRO_5031192338" evidence="1">
    <location>
        <begin position="34"/>
        <end position="393"/>
    </location>
</feature>
<proteinExistence type="predicted"/>
<evidence type="ECO:0000313" key="3">
    <source>
        <dbReference type="Proteomes" id="UP000594205"/>
    </source>
</evidence>
<dbReference type="RefSeq" id="WP_194037805.1">
    <property type="nucleotide sequence ID" value="NZ_CP063373.1"/>
</dbReference>
<dbReference type="PROSITE" id="PS51318">
    <property type="entry name" value="TAT"/>
    <property type="match status" value="1"/>
</dbReference>
<evidence type="ECO:0000313" key="2">
    <source>
        <dbReference type="EMBL" id="QOV33136.1"/>
    </source>
</evidence>
<dbReference type="InterPro" id="IPR029058">
    <property type="entry name" value="AB_hydrolase_fold"/>
</dbReference>
<dbReference type="AlphaFoldDB" id="A0A7M2SA12"/>
<keyword evidence="1" id="KW-0732">Signal</keyword>
<organism evidence="2 3">
    <name type="scientific">Streptomyces ferrugineus</name>
    <dbReference type="NCBI Taxonomy" id="1413221"/>
    <lineage>
        <taxon>Bacteria</taxon>
        <taxon>Bacillati</taxon>
        <taxon>Actinomycetota</taxon>
        <taxon>Actinomycetes</taxon>
        <taxon>Kitasatosporales</taxon>
        <taxon>Streptomycetaceae</taxon>
        <taxon>Streptomyces</taxon>
    </lineage>
</organism>
<dbReference type="PANTHER" id="PTHR34853">
    <property type="match status" value="1"/>
</dbReference>
<dbReference type="InterPro" id="IPR006311">
    <property type="entry name" value="TAT_signal"/>
</dbReference>
<feature type="signal peptide" evidence="1">
    <location>
        <begin position="1"/>
        <end position="33"/>
    </location>
</feature>
<name>A0A7M2SA12_9ACTN</name>
<reference evidence="2 3" key="1">
    <citation type="submission" date="2020-10" db="EMBL/GenBank/DDBJ databases">
        <title>Streptomyces ferrugineus complate genome analysis.</title>
        <authorList>
            <person name="Anwar N."/>
        </authorList>
    </citation>
    <scope>NUCLEOTIDE SEQUENCE [LARGE SCALE GENOMIC DNA]</scope>
    <source>
        <strain evidence="2 3">CCTCC AA2014009</strain>
    </source>
</reference>
<dbReference type="GO" id="GO:0004806">
    <property type="term" value="F:triacylglycerol lipase activity"/>
    <property type="evidence" value="ECO:0007669"/>
    <property type="project" value="InterPro"/>
</dbReference>
<accession>A0A7M2SA12</accession>
<dbReference type="GO" id="GO:0016042">
    <property type="term" value="P:lipid catabolic process"/>
    <property type="evidence" value="ECO:0007669"/>
    <property type="project" value="InterPro"/>
</dbReference>
<dbReference type="PIRSF" id="PIRSF029171">
    <property type="entry name" value="Esterase_LipA"/>
    <property type="match status" value="1"/>
</dbReference>
<dbReference type="Proteomes" id="UP000594205">
    <property type="component" value="Chromosome"/>
</dbReference>